<gene>
    <name evidence="1" type="ORF">EUAN_06630</name>
</gene>
<accession>A0A1S1VAN5</accession>
<proteinExistence type="predicted"/>
<dbReference type="EMBL" id="MKIE01000002">
    <property type="protein sequence ID" value="OHW62879.1"/>
    <property type="molecule type" value="Genomic_DNA"/>
</dbReference>
<dbReference type="InterPro" id="IPR003748">
    <property type="entry name" value="DUF169"/>
</dbReference>
<evidence type="ECO:0000313" key="2">
    <source>
        <dbReference type="Proteomes" id="UP000180254"/>
    </source>
</evidence>
<reference evidence="1 2" key="1">
    <citation type="submission" date="2016-09" db="EMBL/GenBank/DDBJ databases">
        <title>Genome sequence of Eubacterium angustum.</title>
        <authorList>
            <person name="Poehlein A."/>
            <person name="Daniel R."/>
        </authorList>
    </citation>
    <scope>NUCLEOTIDE SEQUENCE [LARGE SCALE GENOMIC DNA]</scope>
    <source>
        <strain evidence="1 2">DSM 1989</strain>
    </source>
</reference>
<dbReference type="PANTHER" id="PTHR37954:SF3">
    <property type="entry name" value="DUF169 DOMAIN-CONTAINING PROTEIN"/>
    <property type="match status" value="1"/>
</dbReference>
<dbReference type="OrthoDB" id="378658at2"/>
<keyword evidence="2" id="KW-1185">Reference proteome</keyword>
<dbReference type="STRING" id="39480.EUAN_06630"/>
<dbReference type="AlphaFoldDB" id="A0A1S1VAN5"/>
<protein>
    <submittedName>
        <fullName evidence="1">Uncharacterized protein</fullName>
    </submittedName>
</protein>
<comment type="caution">
    <text evidence="1">The sequence shown here is derived from an EMBL/GenBank/DDBJ whole genome shotgun (WGS) entry which is preliminary data.</text>
</comment>
<dbReference type="PANTHER" id="PTHR37954">
    <property type="entry name" value="BLL4979 PROTEIN"/>
    <property type="match status" value="1"/>
</dbReference>
<organism evidence="1 2">
    <name type="scientific">Andreesenia angusta</name>
    <dbReference type="NCBI Taxonomy" id="39480"/>
    <lineage>
        <taxon>Bacteria</taxon>
        <taxon>Bacillati</taxon>
        <taxon>Bacillota</taxon>
        <taxon>Tissierellia</taxon>
        <taxon>Tissierellales</taxon>
        <taxon>Gottschalkiaceae</taxon>
        <taxon>Andreesenia</taxon>
    </lineage>
</organism>
<dbReference type="Pfam" id="PF02596">
    <property type="entry name" value="DUF169"/>
    <property type="match status" value="1"/>
</dbReference>
<name>A0A1S1VAN5_9FIRM</name>
<sequence>MYRELTKKLNCALNLKRNIVGVKFFADKNEYDSDVDLESKCKVSYCYMVNLASKGKLLKVKYENFNCLSSARALGLAIPEERHQNGEEYFSYGLYRSKEVAEEVQKSVLYATRRIYGIKIKPLDEFKENCDMVIAIADPYNVMRIVQGYVFSYGPFDKMFSVANQGLCSELTVRPYINREINASFLCSNSRFYCKWGDDEMGVAFPEELCRGIFSGVLETVNSSETDKRKKAIIDKLKKAEISQDIVLGKNYFLDTTGKVK</sequence>
<dbReference type="Proteomes" id="UP000180254">
    <property type="component" value="Unassembled WGS sequence"/>
</dbReference>
<evidence type="ECO:0000313" key="1">
    <source>
        <dbReference type="EMBL" id="OHW62879.1"/>
    </source>
</evidence>